<gene>
    <name evidence="2" type="ORF">ALC53_04431</name>
</gene>
<evidence type="ECO:0000256" key="1">
    <source>
        <dbReference type="SAM" id="MobiDB-lite"/>
    </source>
</evidence>
<feature type="region of interest" description="Disordered" evidence="1">
    <location>
        <begin position="1"/>
        <end position="22"/>
    </location>
</feature>
<evidence type="ECO:0000313" key="3">
    <source>
        <dbReference type="Proteomes" id="UP000078540"/>
    </source>
</evidence>
<keyword evidence="3" id="KW-1185">Reference proteome</keyword>
<dbReference type="Proteomes" id="UP000078540">
    <property type="component" value="Unassembled WGS sequence"/>
</dbReference>
<sequence length="201" mass="21918">MVLEPGGGLSFPLPPGSGSSASGGSLLAPARLFQRTTPVFPFHLAGWPPHHPVLGQVQSQVQQSMQAQHQAAAAAVRFLSHHHPHHPHPTLSNHSLVPAITGHHPTVHHLHHAADHGEEEDEKKANAVGYNPSLRHCYYCFTQRKCIVTKMSTYNEFNVADRISISNTDGALRIDIASREGRGEGARIEEETHESNAVKCE</sequence>
<evidence type="ECO:0000313" key="2">
    <source>
        <dbReference type="EMBL" id="KYM85650.1"/>
    </source>
</evidence>
<dbReference type="AlphaFoldDB" id="A0A195BK57"/>
<accession>A0A195BK57</accession>
<name>A0A195BK57_9HYME</name>
<protein>
    <submittedName>
        <fullName evidence="2">Uncharacterized protein</fullName>
    </submittedName>
</protein>
<proteinExistence type="predicted"/>
<organism evidence="2 3">
    <name type="scientific">Atta colombica</name>
    <dbReference type="NCBI Taxonomy" id="520822"/>
    <lineage>
        <taxon>Eukaryota</taxon>
        <taxon>Metazoa</taxon>
        <taxon>Ecdysozoa</taxon>
        <taxon>Arthropoda</taxon>
        <taxon>Hexapoda</taxon>
        <taxon>Insecta</taxon>
        <taxon>Pterygota</taxon>
        <taxon>Neoptera</taxon>
        <taxon>Endopterygota</taxon>
        <taxon>Hymenoptera</taxon>
        <taxon>Apocrita</taxon>
        <taxon>Aculeata</taxon>
        <taxon>Formicoidea</taxon>
        <taxon>Formicidae</taxon>
        <taxon>Myrmicinae</taxon>
        <taxon>Atta</taxon>
    </lineage>
</organism>
<reference evidence="2 3" key="1">
    <citation type="submission" date="2015-09" db="EMBL/GenBank/DDBJ databases">
        <title>Atta colombica WGS genome.</title>
        <authorList>
            <person name="Nygaard S."/>
            <person name="Hu H."/>
            <person name="Boomsma J."/>
            <person name="Zhang G."/>
        </authorList>
    </citation>
    <scope>NUCLEOTIDE SEQUENCE [LARGE SCALE GENOMIC DNA]</scope>
    <source>
        <strain evidence="2">Treedump-2</strain>
        <tissue evidence="2">Whole body</tissue>
    </source>
</reference>
<dbReference type="STRING" id="520822.A0A195BK57"/>
<dbReference type="EMBL" id="KQ976450">
    <property type="protein sequence ID" value="KYM85650.1"/>
    <property type="molecule type" value="Genomic_DNA"/>
</dbReference>